<dbReference type="GO" id="GO:0030246">
    <property type="term" value="F:carbohydrate binding"/>
    <property type="evidence" value="ECO:0007669"/>
    <property type="project" value="InterPro"/>
</dbReference>
<dbReference type="AlphaFoldDB" id="A0A376NTB7"/>
<protein>
    <submittedName>
        <fullName evidence="1">Putative aldose 1-epimerase</fullName>
    </submittedName>
</protein>
<gene>
    <name evidence="1" type="ORF">NCTC11341_00909</name>
</gene>
<accession>A0A376NTB7</accession>
<dbReference type="Proteomes" id="UP000254428">
    <property type="component" value="Unassembled WGS sequence"/>
</dbReference>
<dbReference type="Pfam" id="PF01263">
    <property type="entry name" value="Aldose_epim"/>
    <property type="match status" value="1"/>
</dbReference>
<name>A0A376NTB7_ECOLX</name>
<dbReference type="GO" id="GO:0016853">
    <property type="term" value="F:isomerase activity"/>
    <property type="evidence" value="ECO:0007669"/>
    <property type="project" value="InterPro"/>
</dbReference>
<proteinExistence type="predicted"/>
<dbReference type="Gene3D" id="2.70.98.10">
    <property type="match status" value="1"/>
</dbReference>
<reference evidence="1 2" key="1">
    <citation type="submission" date="2018-06" db="EMBL/GenBank/DDBJ databases">
        <authorList>
            <consortium name="Pathogen Informatics"/>
            <person name="Doyle S."/>
        </authorList>
    </citation>
    <scope>NUCLEOTIDE SEQUENCE [LARGE SCALE GENOMIC DNA]</scope>
    <source>
        <strain evidence="1 2">NCTC11341</strain>
    </source>
</reference>
<dbReference type="InterPro" id="IPR014718">
    <property type="entry name" value="GH-type_carb-bd"/>
</dbReference>
<organism evidence="1 2">
    <name type="scientific">Escherichia coli</name>
    <dbReference type="NCBI Taxonomy" id="562"/>
    <lineage>
        <taxon>Bacteria</taxon>
        <taxon>Pseudomonadati</taxon>
        <taxon>Pseudomonadota</taxon>
        <taxon>Gammaproteobacteria</taxon>
        <taxon>Enterobacterales</taxon>
        <taxon>Enterobacteriaceae</taxon>
        <taxon>Escherichia</taxon>
    </lineage>
</organism>
<evidence type="ECO:0000313" key="1">
    <source>
        <dbReference type="EMBL" id="STH69400.1"/>
    </source>
</evidence>
<sequence length="71" mass="7941">MPHVFAGAICKPGERQPFCLAGREYQLQPNVEWDAHYLHGDGWLGEWQCVSHSDDSLCLVYEHAAVSITIG</sequence>
<dbReference type="SUPFAM" id="SSF74650">
    <property type="entry name" value="Galactose mutarotase-like"/>
    <property type="match status" value="1"/>
</dbReference>
<evidence type="ECO:0000313" key="2">
    <source>
        <dbReference type="Proteomes" id="UP000254428"/>
    </source>
</evidence>
<dbReference type="GO" id="GO:0005975">
    <property type="term" value="P:carbohydrate metabolic process"/>
    <property type="evidence" value="ECO:0007669"/>
    <property type="project" value="InterPro"/>
</dbReference>
<dbReference type="InterPro" id="IPR008183">
    <property type="entry name" value="Aldose_1/G6P_1-epimerase"/>
</dbReference>
<dbReference type="InterPro" id="IPR011013">
    <property type="entry name" value="Gal_mutarotase_sf_dom"/>
</dbReference>
<dbReference type="EMBL" id="UGBT01000002">
    <property type="protein sequence ID" value="STH69400.1"/>
    <property type="molecule type" value="Genomic_DNA"/>
</dbReference>